<dbReference type="RefSeq" id="WP_140588528.1">
    <property type="nucleotide sequence ID" value="NZ_VFRR01000014.1"/>
</dbReference>
<proteinExistence type="predicted"/>
<accession>A0A501WU27</accession>
<dbReference type="EMBL" id="VFRR01000014">
    <property type="protein sequence ID" value="TPE51835.1"/>
    <property type="molecule type" value="Genomic_DNA"/>
</dbReference>
<dbReference type="Proteomes" id="UP000315901">
    <property type="component" value="Unassembled WGS sequence"/>
</dbReference>
<gene>
    <name evidence="2" type="ORF">FJM67_08845</name>
</gene>
<organism evidence="2 3">
    <name type="scientific">Maribrevibacterium harenarium</name>
    <dbReference type="NCBI Taxonomy" id="2589817"/>
    <lineage>
        <taxon>Bacteria</taxon>
        <taxon>Pseudomonadati</taxon>
        <taxon>Pseudomonadota</taxon>
        <taxon>Gammaproteobacteria</taxon>
        <taxon>Oceanospirillales</taxon>
        <taxon>Oceanospirillaceae</taxon>
        <taxon>Maribrevibacterium</taxon>
    </lineage>
</organism>
<feature type="compositionally biased region" description="Polar residues" evidence="1">
    <location>
        <begin position="37"/>
        <end position="58"/>
    </location>
</feature>
<feature type="region of interest" description="Disordered" evidence="1">
    <location>
        <begin position="31"/>
        <end position="64"/>
    </location>
</feature>
<evidence type="ECO:0000313" key="2">
    <source>
        <dbReference type="EMBL" id="TPE51835.1"/>
    </source>
</evidence>
<dbReference type="AlphaFoldDB" id="A0A501WU27"/>
<evidence type="ECO:0000256" key="1">
    <source>
        <dbReference type="SAM" id="MobiDB-lite"/>
    </source>
</evidence>
<sequence length="64" mass="6453">MSSVSSASSSYGMEVLSASLAKSQQVQQGNQTLQLLSSTAGSAPQQTAPSSPVGNLGQNIDIKV</sequence>
<protein>
    <recommendedName>
        <fullName evidence="4">Motility protein</fullName>
    </recommendedName>
</protein>
<evidence type="ECO:0008006" key="4">
    <source>
        <dbReference type="Google" id="ProtNLM"/>
    </source>
</evidence>
<reference evidence="2 3" key="1">
    <citation type="submission" date="2019-06" db="EMBL/GenBank/DDBJ databases">
        <title>A novel bacterium of genus Marinomonas, isolated from coastal sand.</title>
        <authorList>
            <person name="Huang H."/>
            <person name="Mo K."/>
            <person name="Hu Y."/>
        </authorList>
    </citation>
    <scope>NUCLEOTIDE SEQUENCE [LARGE SCALE GENOMIC DNA]</scope>
    <source>
        <strain evidence="2 3">HB171799</strain>
    </source>
</reference>
<name>A0A501WU27_9GAMM</name>
<comment type="caution">
    <text evidence="2">The sequence shown here is derived from an EMBL/GenBank/DDBJ whole genome shotgun (WGS) entry which is preliminary data.</text>
</comment>
<evidence type="ECO:0000313" key="3">
    <source>
        <dbReference type="Proteomes" id="UP000315901"/>
    </source>
</evidence>
<keyword evidence="3" id="KW-1185">Reference proteome</keyword>